<keyword evidence="4" id="KW-1185">Reference proteome</keyword>
<keyword evidence="3" id="KW-0032">Aminotransferase</keyword>
<dbReference type="InterPro" id="IPR015422">
    <property type="entry name" value="PyrdxlP-dep_Trfase_small"/>
</dbReference>
<evidence type="ECO:0000256" key="1">
    <source>
        <dbReference type="ARBA" id="ARBA00037999"/>
    </source>
</evidence>
<sequence length="357" mass="39804">MIPIFKPYMPPALPELNDILYSGNLSYGKWGKQFESKLSSYIGAEYVMVTNSYNSAMLIMLTTLGLSPGDVVLASPMSCLASNQPFITQNLKVKWVDIDPATGSMDPDSLVKAIDSNCKAIFHNHFCGTPGYIDEINKIASEHGLVVVDDCIEAFGSKYKGKMMGNVGTDASVFSFQTVRLPNTVDGGAIAFKSAKMFERALRIRDYGINRATFRDCYNEISVDSDIEIGGYGALMPEINSYIGYEQMGDLPLLISKQRENAVKWQSYLTAKYPNDKIIGFSEDIDPNFWVIGLLCNNKQESLKHFRNIGYYATGVHISNNHYSVFGDQQYLAGVSDFENKFLALPTGWWIEDLSFD</sequence>
<dbReference type="EMBL" id="CP117167">
    <property type="protein sequence ID" value="WCT13157.1"/>
    <property type="molecule type" value="Genomic_DNA"/>
</dbReference>
<dbReference type="InterPro" id="IPR015424">
    <property type="entry name" value="PyrdxlP-dep_Trfase"/>
</dbReference>
<dbReference type="Pfam" id="PF01041">
    <property type="entry name" value="DegT_DnrJ_EryC1"/>
    <property type="match status" value="1"/>
</dbReference>
<reference evidence="3 4" key="1">
    <citation type="submission" date="2023-02" db="EMBL/GenBank/DDBJ databases">
        <title>Genome sequence of Mucilaginibacter jinjuensis strain KACC 16571.</title>
        <authorList>
            <person name="Kim S."/>
            <person name="Heo J."/>
            <person name="Kwon S.-W."/>
        </authorList>
    </citation>
    <scope>NUCLEOTIDE SEQUENCE [LARGE SCALE GENOMIC DNA]</scope>
    <source>
        <strain evidence="3 4">KACC 16571</strain>
    </source>
</reference>
<dbReference type="RefSeq" id="WP_273631429.1">
    <property type="nucleotide sequence ID" value="NZ_CP117167.1"/>
</dbReference>
<gene>
    <name evidence="3" type="ORF">PQO05_04320</name>
</gene>
<dbReference type="PANTHER" id="PTHR30244:SF34">
    <property type="entry name" value="DTDP-4-AMINO-4,6-DIDEOXYGALACTOSE TRANSAMINASE"/>
    <property type="match status" value="1"/>
</dbReference>
<keyword evidence="3" id="KW-0808">Transferase</keyword>
<dbReference type="InterPro" id="IPR000653">
    <property type="entry name" value="DegT/StrS_aminotransferase"/>
</dbReference>
<accession>A0ABY7T9Y9</accession>
<protein>
    <submittedName>
        <fullName evidence="3">Aminotransferase class I/II-fold pyridoxal phosphate-dependent enzyme</fullName>
    </submittedName>
</protein>
<dbReference type="Gene3D" id="3.40.640.10">
    <property type="entry name" value="Type I PLP-dependent aspartate aminotransferase-like (Major domain)"/>
    <property type="match status" value="1"/>
</dbReference>
<dbReference type="PIRSF" id="PIRSF000390">
    <property type="entry name" value="PLP_StrS"/>
    <property type="match status" value="1"/>
</dbReference>
<comment type="similarity">
    <text evidence="1 2">Belongs to the DegT/DnrJ/EryC1 family.</text>
</comment>
<dbReference type="InterPro" id="IPR015421">
    <property type="entry name" value="PyrdxlP-dep_Trfase_major"/>
</dbReference>
<proteinExistence type="inferred from homology"/>
<name>A0ABY7T9Y9_9SPHI</name>
<evidence type="ECO:0000313" key="3">
    <source>
        <dbReference type="EMBL" id="WCT13157.1"/>
    </source>
</evidence>
<dbReference type="PANTHER" id="PTHR30244">
    <property type="entry name" value="TRANSAMINASE"/>
    <property type="match status" value="1"/>
</dbReference>
<organism evidence="3 4">
    <name type="scientific">Mucilaginibacter jinjuensis</name>
    <dbReference type="NCBI Taxonomy" id="1176721"/>
    <lineage>
        <taxon>Bacteria</taxon>
        <taxon>Pseudomonadati</taxon>
        <taxon>Bacteroidota</taxon>
        <taxon>Sphingobacteriia</taxon>
        <taxon>Sphingobacteriales</taxon>
        <taxon>Sphingobacteriaceae</taxon>
        <taxon>Mucilaginibacter</taxon>
    </lineage>
</organism>
<evidence type="ECO:0000313" key="4">
    <source>
        <dbReference type="Proteomes" id="UP001216139"/>
    </source>
</evidence>
<evidence type="ECO:0000256" key="2">
    <source>
        <dbReference type="RuleBase" id="RU004508"/>
    </source>
</evidence>
<dbReference type="SUPFAM" id="SSF53383">
    <property type="entry name" value="PLP-dependent transferases"/>
    <property type="match status" value="1"/>
</dbReference>
<keyword evidence="2" id="KW-0663">Pyridoxal phosphate</keyword>
<dbReference type="Proteomes" id="UP001216139">
    <property type="component" value="Chromosome"/>
</dbReference>
<dbReference type="Gene3D" id="3.90.1150.10">
    <property type="entry name" value="Aspartate Aminotransferase, domain 1"/>
    <property type="match status" value="1"/>
</dbReference>
<dbReference type="GO" id="GO:0008483">
    <property type="term" value="F:transaminase activity"/>
    <property type="evidence" value="ECO:0007669"/>
    <property type="project" value="UniProtKB-KW"/>
</dbReference>